<dbReference type="PANTHER" id="PTHR45625">
    <property type="entry name" value="PEPTIDYL-PROLYL CIS-TRANS ISOMERASE-RELATED"/>
    <property type="match status" value="1"/>
</dbReference>
<keyword evidence="4" id="KW-0697">Rotamase</keyword>
<keyword evidence="5 7" id="KW-0413">Isomerase</keyword>
<dbReference type="InterPro" id="IPR002130">
    <property type="entry name" value="Cyclophilin-type_PPIase_dom"/>
</dbReference>
<dbReference type="CDD" id="cd00317">
    <property type="entry name" value="cyclophilin"/>
    <property type="match status" value="1"/>
</dbReference>
<feature type="domain" description="PPIase cyclophilin-type" evidence="6">
    <location>
        <begin position="152"/>
        <end position="323"/>
    </location>
</feature>
<dbReference type="EMBL" id="JAFREM010000042">
    <property type="protein sequence ID" value="MBO1308791.1"/>
    <property type="molecule type" value="Genomic_DNA"/>
</dbReference>
<protein>
    <recommendedName>
        <fullName evidence="3">peptidylprolyl isomerase</fullName>
        <ecNumber evidence="3">5.2.1.8</ecNumber>
    </recommendedName>
</protein>
<dbReference type="InterPro" id="IPR029000">
    <property type="entry name" value="Cyclophilin-like_dom_sf"/>
</dbReference>
<dbReference type="PROSITE" id="PS50072">
    <property type="entry name" value="CSA_PPIASE_2"/>
    <property type="match status" value="1"/>
</dbReference>
<evidence type="ECO:0000313" key="7">
    <source>
        <dbReference type="EMBL" id="MBO1308791.1"/>
    </source>
</evidence>
<accession>A0ABS3LJA4</accession>
<reference evidence="7 8" key="1">
    <citation type="submission" date="2021-03" db="EMBL/GenBank/DDBJ databases">
        <title>Enterococcal diversity collection.</title>
        <authorList>
            <person name="Gilmore M.S."/>
            <person name="Schwartzman J."/>
            <person name="Van Tyne D."/>
            <person name="Martin M."/>
            <person name="Earl A.M."/>
            <person name="Manson A.L."/>
            <person name="Straub T."/>
            <person name="Salamzade R."/>
            <person name="Saavedra J."/>
            <person name="Lebreton F."/>
            <person name="Prichula J."/>
            <person name="Schaufler K."/>
            <person name="Gaca A."/>
            <person name="Sgardioli B."/>
            <person name="Wagenaar J."/>
            <person name="Strong T."/>
        </authorList>
    </citation>
    <scope>NUCLEOTIDE SEQUENCE [LARGE SCALE GENOMIC DNA]</scope>
    <source>
        <strain evidence="7 8">669A</strain>
    </source>
</reference>
<dbReference type="Proteomes" id="UP000664601">
    <property type="component" value="Unassembled WGS sequence"/>
</dbReference>
<dbReference type="Gene3D" id="2.40.100.10">
    <property type="entry name" value="Cyclophilin-like"/>
    <property type="match status" value="1"/>
</dbReference>
<organism evidence="7 8">
    <name type="scientific">Candidatus Enterococcus moelleringii</name>
    <dbReference type="NCBI Taxonomy" id="2815325"/>
    <lineage>
        <taxon>Bacteria</taxon>
        <taxon>Bacillati</taxon>
        <taxon>Bacillota</taxon>
        <taxon>Bacilli</taxon>
        <taxon>Lactobacillales</taxon>
        <taxon>Enterococcaceae</taxon>
        <taxon>Enterococcus</taxon>
    </lineage>
</organism>
<gene>
    <name evidence="7" type="ORF">JZO70_21645</name>
</gene>
<dbReference type="EC" id="5.2.1.8" evidence="3"/>
<evidence type="ECO:0000256" key="1">
    <source>
        <dbReference type="ARBA" id="ARBA00000971"/>
    </source>
</evidence>
<dbReference type="Pfam" id="PF00160">
    <property type="entry name" value="Pro_isomerase"/>
    <property type="match status" value="1"/>
</dbReference>
<evidence type="ECO:0000256" key="2">
    <source>
        <dbReference type="ARBA" id="ARBA00002388"/>
    </source>
</evidence>
<proteinExistence type="predicted"/>
<dbReference type="SUPFAM" id="SSF50891">
    <property type="entry name" value="Cyclophilin-like"/>
    <property type="match status" value="1"/>
</dbReference>
<evidence type="ECO:0000256" key="5">
    <source>
        <dbReference type="ARBA" id="ARBA00023235"/>
    </source>
</evidence>
<dbReference type="RefSeq" id="WP_207675781.1">
    <property type="nucleotide sequence ID" value="NZ_JAFREM010000042.1"/>
</dbReference>
<keyword evidence="8" id="KW-1185">Reference proteome</keyword>
<comment type="function">
    <text evidence="2">PPIases accelerate the folding of proteins. It catalyzes the cis-trans isomerization of proline imidic peptide bonds in oligopeptides.</text>
</comment>
<dbReference type="PANTHER" id="PTHR45625:SF4">
    <property type="entry name" value="PEPTIDYLPROLYL ISOMERASE DOMAIN AND WD REPEAT-CONTAINING PROTEIN 1"/>
    <property type="match status" value="1"/>
</dbReference>
<sequence>MSSLKDYNQESPINHLMARHWDKVEIKEVAEALLNAVKQNQLTDYVVADSWHKEKVLEYFKAFAGQELRYKNTDFTLFYQVEAADDYNDLRGQLLLTFQTDRMEYRVLLGMARLGDADCVRWQIYDVLWQDAGVSIVDVPLVQLEDPQSGEEICVLVTNHGDIRLRLFPQQAPLAVANWRSMVKDGFYDGSLFARIIKEFVIQGGALDESGDEALSSYGGYFADEVCQGLYHFNGAVALGNHGPHTNGNQFFIVQNTKVNEEQLLKLSLPRNVETAYLENGGLPELDGRYTVFGQVYEGMDVVVNIAGQVTDAKDAPLEPVVIQRIFFEKIS</sequence>
<name>A0ABS3LJA4_9ENTE</name>
<comment type="catalytic activity">
    <reaction evidence="1">
        <text>[protein]-peptidylproline (omega=180) = [protein]-peptidylproline (omega=0)</text>
        <dbReference type="Rhea" id="RHEA:16237"/>
        <dbReference type="Rhea" id="RHEA-COMP:10747"/>
        <dbReference type="Rhea" id="RHEA-COMP:10748"/>
        <dbReference type="ChEBI" id="CHEBI:83833"/>
        <dbReference type="ChEBI" id="CHEBI:83834"/>
        <dbReference type="EC" id="5.2.1.8"/>
    </reaction>
</comment>
<comment type="caution">
    <text evidence="7">The sequence shown here is derived from an EMBL/GenBank/DDBJ whole genome shotgun (WGS) entry which is preliminary data.</text>
</comment>
<dbReference type="GO" id="GO:0016853">
    <property type="term" value="F:isomerase activity"/>
    <property type="evidence" value="ECO:0007669"/>
    <property type="project" value="UniProtKB-KW"/>
</dbReference>
<evidence type="ECO:0000256" key="3">
    <source>
        <dbReference type="ARBA" id="ARBA00013194"/>
    </source>
</evidence>
<evidence type="ECO:0000256" key="4">
    <source>
        <dbReference type="ARBA" id="ARBA00023110"/>
    </source>
</evidence>
<evidence type="ECO:0000313" key="8">
    <source>
        <dbReference type="Proteomes" id="UP000664601"/>
    </source>
</evidence>
<dbReference type="InterPro" id="IPR044666">
    <property type="entry name" value="Cyclophilin_A-like"/>
</dbReference>
<dbReference type="PRINTS" id="PR00153">
    <property type="entry name" value="CSAPPISMRASE"/>
</dbReference>
<evidence type="ECO:0000259" key="6">
    <source>
        <dbReference type="PROSITE" id="PS50072"/>
    </source>
</evidence>